<sequence length="247" mass="29743">MSTIIREPINCDYEYIQYNKKLRIVHSIDDDMYQVQSINEACKSNKRANEWYRNKETQELLKAFEHDRDLMGSPPVDNRVNTPNGLRGLYVHRLLVNDVARWASPRYALQIYKLLDQMATAEREEMESTIQHQRPRMVPKNHEHDYKYLIWKEPVSSNSNRVILHLVRRSKSTFDQVRKHYEDESERWFYRDNLPISMSVNKDVKEIIKQIVPIGEYEMNGCDIRLHSKYLDQLYEPISEYFNHFQK</sequence>
<comment type="caution">
    <text evidence="2">The sequence shown here is derived from an EMBL/GenBank/DDBJ whole genome shotgun (WGS) entry which is preliminary data.</text>
</comment>
<dbReference type="EMBL" id="JAPFFF010000069">
    <property type="protein sequence ID" value="KAK8836093.1"/>
    <property type="molecule type" value="Genomic_DNA"/>
</dbReference>
<dbReference type="InterPro" id="IPR017880">
    <property type="entry name" value="KilA_N"/>
</dbReference>
<evidence type="ECO:0000313" key="3">
    <source>
        <dbReference type="Proteomes" id="UP001470230"/>
    </source>
</evidence>
<keyword evidence="3" id="KW-1185">Reference proteome</keyword>
<name>A0ABR2GQ76_9EUKA</name>
<reference evidence="2 3" key="1">
    <citation type="submission" date="2024-04" db="EMBL/GenBank/DDBJ databases">
        <title>Tritrichomonas musculus Genome.</title>
        <authorList>
            <person name="Alves-Ferreira E."/>
            <person name="Grigg M."/>
            <person name="Lorenzi H."/>
            <person name="Galac M."/>
        </authorList>
    </citation>
    <scope>NUCLEOTIDE SEQUENCE [LARGE SCALE GENOMIC DNA]</scope>
    <source>
        <strain evidence="2 3">EAF2021</strain>
    </source>
</reference>
<evidence type="ECO:0000259" key="1">
    <source>
        <dbReference type="PROSITE" id="PS51301"/>
    </source>
</evidence>
<gene>
    <name evidence="2" type="ORF">M9Y10_040050</name>
</gene>
<dbReference type="Proteomes" id="UP001470230">
    <property type="component" value="Unassembled WGS sequence"/>
</dbReference>
<dbReference type="InterPro" id="IPR018004">
    <property type="entry name" value="KilA/APSES_HTH"/>
</dbReference>
<organism evidence="2 3">
    <name type="scientific">Tritrichomonas musculus</name>
    <dbReference type="NCBI Taxonomy" id="1915356"/>
    <lineage>
        <taxon>Eukaryota</taxon>
        <taxon>Metamonada</taxon>
        <taxon>Parabasalia</taxon>
        <taxon>Tritrichomonadida</taxon>
        <taxon>Tritrichomonadidae</taxon>
        <taxon>Tritrichomonas</taxon>
    </lineage>
</organism>
<proteinExistence type="predicted"/>
<feature type="domain" description="KilA-N" evidence="1">
    <location>
        <begin position="12"/>
        <end position="118"/>
    </location>
</feature>
<accession>A0ABR2GQ76</accession>
<dbReference type="PROSITE" id="PS51301">
    <property type="entry name" value="KILA_N"/>
    <property type="match status" value="1"/>
</dbReference>
<dbReference type="SMART" id="SM01252">
    <property type="entry name" value="KilA-N"/>
    <property type="match status" value="1"/>
</dbReference>
<evidence type="ECO:0000313" key="2">
    <source>
        <dbReference type="EMBL" id="KAK8836093.1"/>
    </source>
</evidence>
<dbReference type="Pfam" id="PF04383">
    <property type="entry name" value="KilA-N"/>
    <property type="match status" value="1"/>
</dbReference>
<protein>
    <recommendedName>
        <fullName evidence="1">KilA-N domain-containing protein</fullName>
    </recommendedName>
</protein>